<proteinExistence type="predicted"/>
<dbReference type="Gene3D" id="1.10.287.130">
    <property type="match status" value="1"/>
</dbReference>
<dbReference type="InterPro" id="IPR005467">
    <property type="entry name" value="His_kinase_dom"/>
</dbReference>
<dbReference type="OrthoDB" id="9805967at2"/>
<dbReference type="InterPro" id="IPR036890">
    <property type="entry name" value="HATPase_C_sf"/>
</dbReference>
<accession>A0A3D8ISC4</accession>
<dbReference type="SMART" id="SM00388">
    <property type="entry name" value="HisKA"/>
    <property type="match status" value="1"/>
</dbReference>
<comment type="catalytic activity">
    <reaction evidence="1">
        <text>ATP + protein L-histidine = ADP + protein N-phospho-L-histidine.</text>
        <dbReference type="EC" id="2.7.13.3"/>
    </reaction>
</comment>
<dbReference type="GO" id="GO:0000155">
    <property type="term" value="F:phosphorelay sensor kinase activity"/>
    <property type="evidence" value="ECO:0007669"/>
    <property type="project" value="InterPro"/>
</dbReference>
<evidence type="ECO:0000313" key="11">
    <source>
        <dbReference type="Proteomes" id="UP000257067"/>
    </source>
</evidence>
<sequence>MQELSQELLNNLSSQDKQTFLSTLGTLIDQIDEAQKDFVSLKSLFEGVLEVLPQAVWVLNEKNEFFYYNSQAYKISKILQNSLPLKDSLEVEFEGNFYLMQGSMVGDKQIITATNITDQKRQERLASMGQVSAHLAHEIRNPVGSISLLSSTLLKRVDIGSKSLVYEIKKAIYRVESIIKATLMFTKGVMPQKDFYSLENIQENAQEIFNYTNCSKPYKIDFDFPKEVKVWCDIDLLVIVLQNFLSNAIDAIEEGECEEGEIKIIYKEDESFYGFAISDNGKEIQDSNILFEPFKTTKLKGTGLGLALCKQIIEAHEGNIEFITFPKTFVLKISK</sequence>
<keyword evidence="5" id="KW-0547">Nucleotide-binding</keyword>
<reference evidence="10 11" key="1">
    <citation type="submission" date="2018-04" db="EMBL/GenBank/DDBJ databases">
        <title>Novel Campyloabacter and Helicobacter Species and Strains.</title>
        <authorList>
            <person name="Mannion A.J."/>
            <person name="Shen Z."/>
            <person name="Fox J.G."/>
        </authorList>
    </citation>
    <scope>NUCLEOTIDE SEQUENCE [LARGE SCALE GENOMIC DNA]</scope>
    <source>
        <strain evidence="10 11">ATCC 700242</strain>
    </source>
</reference>
<dbReference type="EC" id="2.7.13.3" evidence="2"/>
<dbReference type="AlphaFoldDB" id="A0A3D8ISC4"/>
<feature type="domain" description="Histidine kinase" evidence="9">
    <location>
        <begin position="134"/>
        <end position="335"/>
    </location>
</feature>
<dbReference type="PROSITE" id="PS50109">
    <property type="entry name" value="HIS_KIN"/>
    <property type="match status" value="1"/>
</dbReference>
<evidence type="ECO:0000256" key="5">
    <source>
        <dbReference type="ARBA" id="ARBA00022741"/>
    </source>
</evidence>
<keyword evidence="6 10" id="KW-0418">Kinase</keyword>
<dbReference type="SMART" id="SM00387">
    <property type="entry name" value="HATPase_c"/>
    <property type="match status" value="1"/>
</dbReference>
<evidence type="ECO:0000256" key="3">
    <source>
        <dbReference type="ARBA" id="ARBA00022553"/>
    </source>
</evidence>
<dbReference type="InterPro" id="IPR003661">
    <property type="entry name" value="HisK_dim/P_dom"/>
</dbReference>
<dbReference type="GO" id="GO:0005524">
    <property type="term" value="F:ATP binding"/>
    <property type="evidence" value="ECO:0007669"/>
    <property type="project" value="UniProtKB-KW"/>
</dbReference>
<keyword evidence="3" id="KW-0597">Phosphoprotein</keyword>
<dbReference type="SUPFAM" id="SSF55874">
    <property type="entry name" value="ATPase domain of HSP90 chaperone/DNA topoisomerase II/histidine kinase"/>
    <property type="match status" value="1"/>
</dbReference>
<evidence type="ECO:0000256" key="2">
    <source>
        <dbReference type="ARBA" id="ARBA00012438"/>
    </source>
</evidence>
<dbReference type="PANTHER" id="PTHR43065">
    <property type="entry name" value="SENSOR HISTIDINE KINASE"/>
    <property type="match status" value="1"/>
</dbReference>
<protein>
    <recommendedName>
        <fullName evidence="2">histidine kinase</fullName>
        <ecNumber evidence="2">2.7.13.3</ecNumber>
    </recommendedName>
</protein>
<evidence type="ECO:0000259" key="9">
    <source>
        <dbReference type="PROSITE" id="PS50109"/>
    </source>
</evidence>
<dbReference type="Proteomes" id="UP000257067">
    <property type="component" value="Unassembled WGS sequence"/>
</dbReference>
<evidence type="ECO:0000256" key="1">
    <source>
        <dbReference type="ARBA" id="ARBA00000085"/>
    </source>
</evidence>
<evidence type="ECO:0000256" key="6">
    <source>
        <dbReference type="ARBA" id="ARBA00022777"/>
    </source>
</evidence>
<dbReference type="SUPFAM" id="SSF47384">
    <property type="entry name" value="Homodimeric domain of signal transducing histidine kinase"/>
    <property type="match status" value="1"/>
</dbReference>
<keyword evidence="8" id="KW-0902">Two-component regulatory system</keyword>
<gene>
    <name evidence="10" type="ORF">CQA62_06345</name>
</gene>
<evidence type="ECO:0000256" key="7">
    <source>
        <dbReference type="ARBA" id="ARBA00022840"/>
    </source>
</evidence>
<dbReference type="PRINTS" id="PR00344">
    <property type="entry name" value="BCTRLSENSOR"/>
</dbReference>
<evidence type="ECO:0000256" key="8">
    <source>
        <dbReference type="ARBA" id="ARBA00023012"/>
    </source>
</evidence>
<name>A0A3D8ISC4_9HELI</name>
<keyword evidence="4" id="KW-0808">Transferase</keyword>
<dbReference type="Pfam" id="PF00512">
    <property type="entry name" value="HisKA"/>
    <property type="match status" value="1"/>
</dbReference>
<evidence type="ECO:0000256" key="4">
    <source>
        <dbReference type="ARBA" id="ARBA00022679"/>
    </source>
</evidence>
<dbReference type="InterPro" id="IPR003594">
    <property type="entry name" value="HATPase_dom"/>
</dbReference>
<evidence type="ECO:0000313" key="10">
    <source>
        <dbReference type="EMBL" id="RDU68188.1"/>
    </source>
</evidence>
<dbReference type="Pfam" id="PF02518">
    <property type="entry name" value="HATPase_c"/>
    <property type="match status" value="1"/>
</dbReference>
<comment type="caution">
    <text evidence="10">The sequence shown here is derived from an EMBL/GenBank/DDBJ whole genome shotgun (WGS) entry which is preliminary data.</text>
</comment>
<organism evidence="10 11">
    <name type="scientific">Helicobacter cholecystus</name>
    <dbReference type="NCBI Taxonomy" id="45498"/>
    <lineage>
        <taxon>Bacteria</taxon>
        <taxon>Pseudomonadati</taxon>
        <taxon>Campylobacterota</taxon>
        <taxon>Epsilonproteobacteria</taxon>
        <taxon>Campylobacterales</taxon>
        <taxon>Helicobacteraceae</taxon>
        <taxon>Helicobacter</taxon>
    </lineage>
</organism>
<keyword evidence="7" id="KW-0067">ATP-binding</keyword>
<dbReference type="EMBL" id="NXLU01000010">
    <property type="protein sequence ID" value="RDU68188.1"/>
    <property type="molecule type" value="Genomic_DNA"/>
</dbReference>
<dbReference type="Gene3D" id="3.30.565.10">
    <property type="entry name" value="Histidine kinase-like ATPase, C-terminal domain"/>
    <property type="match status" value="1"/>
</dbReference>
<dbReference type="RefSeq" id="WP_104725014.1">
    <property type="nucleotide sequence ID" value="NZ_FZNE01000011.1"/>
</dbReference>
<dbReference type="InterPro" id="IPR036097">
    <property type="entry name" value="HisK_dim/P_sf"/>
</dbReference>
<dbReference type="InterPro" id="IPR004358">
    <property type="entry name" value="Sig_transdc_His_kin-like_C"/>
</dbReference>
<keyword evidence="11" id="KW-1185">Reference proteome</keyword>
<dbReference type="PANTHER" id="PTHR43065:SF10">
    <property type="entry name" value="PEROXIDE STRESS-ACTIVATED HISTIDINE KINASE MAK3"/>
    <property type="match status" value="1"/>
</dbReference>